<evidence type="ECO:0000313" key="1">
    <source>
        <dbReference type="EMBL" id="SOH95635.1"/>
    </source>
</evidence>
<name>A0A2C9CWY4_9RHOB</name>
<keyword evidence="2" id="KW-1185">Reference proteome</keyword>
<dbReference type="Proteomes" id="UP000220034">
    <property type="component" value="Unassembled WGS sequence"/>
</dbReference>
<gene>
    <name evidence="1" type="ORF">SAMN06273572_1144</name>
</gene>
<organism evidence="1 2">
    <name type="scientific">Pontivivens marinum</name>
    <dbReference type="NCBI Taxonomy" id="1690039"/>
    <lineage>
        <taxon>Bacteria</taxon>
        <taxon>Pseudomonadati</taxon>
        <taxon>Pseudomonadota</taxon>
        <taxon>Alphaproteobacteria</taxon>
        <taxon>Rhodobacterales</taxon>
        <taxon>Paracoccaceae</taxon>
        <taxon>Pontivivens</taxon>
    </lineage>
</organism>
<sequence length="76" mass="8597">MGQCNTTEIDIARIERALEDVALLIQHDLVYLPIFERLERELEAARTWQDARSRAARILAARSHRSGGATPDVPEL</sequence>
<reference evidence="2" key="1">
    <citation type="submission" date="2017-09" db="EMBL/GenBank/DDBJ databases">
        <authorList>
            <person name="Varghese N."/>
            <person name="Submissions S."/>
        </authorList>
    </citation>
    <scope>NUCLEOTIDE SEQUENCE [LARGE SCALE GENOMIC DNA]</scope>
    <source>
        <strain evidence="2">C7</strain>
    </source>
</reference>
<dbReference type="AlphaFoldDB" id="A0A2C9CWY4"/>
<accession>A0A2C9CWY4</accession>
<evidence type="ECO:0000313" key="2">
    <source>
        <dbReference type="Proteomes" id="UP000220034"/>
    </source>
</evidence>
<protein>
    <submittedName>
        <fullName evidence="1">Uncharacterized protein</fullName>
    </submittedName>
</protein>
<proteinExistence type="predicted"/>
<dbReference type="EMBL" id="OCTN01000014">
    <property type="protein sequence ID" value="SOH95635.1"/>
    <property type="molecule type" value="Genomic_DNA"/>
</dbReference>